<protein>
    <recommendedName>
        <fullName evidence="3">SRPBCC family protein</fullName>
    </recommendedName>
</protein>
<reference evidence="1 2" key="1">
    <citation type="submission" date="2020-08" db="EMBL/GenBank/DDBJ databases">
        <title>Sequencing the genomes of 1000 actinobacteria strains.</title>
        <authorList>
            <person name="Klenk H.-P."/>
        </authorList>
    </citation>
    <scope>NUCLEOTIDE SEQUENCE [LARGE SCALE GENOMIC DNA]</scope>
    <source>
        <strain evidence="1 2">DSM 43149</strain>
    </source>
</reference>
<accession>A0A7W7I242</accession>
<organism evidence="1 2">
    <name type="scientific">Actinoplanes digitatis</name>
    <dbReference type="NCBI Taxonomy" id="1868"/>
    <lineage>
        <taxon>Bacteria</taxon>
        <taxon>Bacillati</taxon>
        <taxon>Actinomycetota</taxon>
        <taxon>Actinomycetes</taxon>
        <taxon>Micromonosporales</taxon>
        <taxon>Micromonosporaceae</taxon>
        <taxon>Actinoplanes</taxon>
    </lineage>
</organism>
<dbReference type="EMBL" id="JACHNH010000001">
    <property type="protein sequence ID" value="MBB4765010.1"/>
    <property type="molecule type" value="Genomic_DNA"/>
</dbReference>
<keyword evidence="2" id="KW-1185">Reference proteome</keyword>
<evidence type="ECO:0000313" key="1">
    <source>
        <dbReference type="EMBL" id="MBB4765010.1"/>
    </source>
</evidence>
<dbReference type="Proteomes" id="UP000578112">
    <property type="component" value="Unassembled WGS sequence"/>
</dbReference>
<name>A0A7W7I242_9ACTN</name>
<dbReference type="SUPFAM" id="SSF55961">
    <property type="entry name" value="Bet v1-like"/>
    <property type="match status" value="1"/>
</dbReference>
<evidence type="ECO:0000313" key="2">
    <source>
        <dbReference type="Proteomes" id="UP000578112"/>
    </source>
</evidence>
<dbReference type="AlphaFoldDB" id="A0A7W7I242"/>
<proteinExistence type="predicted"/>
<gene>
    <name evidence="1" type="ORF">BJ971_005566</name>
</gene>
<comment type="caution">
    <text evidence="1">The sequence shown here is derived from an EMBL/GenBank/DDBJ whole genome shotgun (WGS) entry which is preliminary data.</text>
</comment>
<dbReference type="RefSeq" id="WP_203709276.1">
    <property type="nucleotide sequence ID" value="NZ_BOMK01000025.1"/>
</dbReference>
<sequence>MTEPLPGDELVPDPDLAATRAITIDARVDDVWPWIVQLGQGRGGFYSYDRLENLAGCDIHSALQVNPDWQRLDVGDAVRLAPELAVNVAVVKPPNALVLQGAVWPGAAAPYDFSWTFDLSPVSATTTRLVVRERYAYTRWWARFVVEPVTVVSFVMSHRMLRGIRDRAEQSDQR</sequence>
<evidence type="ECO:0008006" key="3">
    <source>
        <dbReference type="Google" id="ProtNLM"/>
    </source>
</evidence>